<gene>
    <name evidence="5" type="primary">mcsA</name>
    <name evidence="5" type="ORF">Hsar01_00153</name>
</gene>
<sequence length="171" mass="18823">MDCDKCGKPAKVFLTQLVGGQVKKISLCNDCAQDSGVTDPTGFALADMLLAPGSPASAPLAPRPPSSGRRCPECGFTLEDLQRVRRFGCGTCYDTFRSEVDQMIRGMHKGTEHRGKVPDGLYELQMRRQRLEELRQRLESAVEAENYEEAAGIRDEIRELETQGADAGTSR</sequence>
<keyword evidence="6" id="KW-1185">Reference proteome</keyword>
<feature type="region of interest" description="Disordered" evidence="3">
    <location>
        <begin position="148"/>
        <end position="171"/>
    </location>
</feature>
<dbReference type="InterPro" id="IPR036876">
    <property type="entry name" value="UVR_dom_sf"/>
</dbReference>
<keyword evidence="5" id="KW-0808">Transferase</keyword>
<dbReference type="PANTHER" id="PTHR38430:SF1">
    <property type="entry name" value="PROTEIN-ARGININE KINASE ACTIVATOR PROTEIN"/>
    <property type="match status" value="1"/>
</dbReference>
<feature type="domain" description="UVR" evidence="4">
    <location>
        <begin position="128"/>
        <end position="163"/>
    </location>
</feature>
<keyword evidence="2" id="KW-0175">Coiled coil</keyword>
<dbReference type="RefSeq" id="WP_353565106.1">
    <property type="nucleotide sequence ID" value="NZ_BAABRI010000001.1"/>
</dbReference>
<feature type="compositionally biased region" description="Basic and acidic residues" evidence="3">
    <location>
        <begin position="151"/>
        <end position="161"/>
    </location>
</feature>
<organism evidence="5 6">
    <name type="scientific">Haloferula sargassicola</name>
    <dbReference type="NCBI Taxonomy" id="490096"/>
    <lineage>
        <taxon>Bacteria</taxon>
        <taxon>Pseudomonadati</taxon>
        <taxon>Verrucomicrobiota</taxon>
        <taxon>Verrucomicrobiia</taxon>
        <taxon>Verrucomicrobiales</taxon>
        <taxon>Verrucomicrobiaceae</taxon>
        <taxon>Haloferula</taxon>
    </lineage>
</organism>
<dbReference type="PIRSF" id="PIRSF015034">
    <property type="entry name" value="YacH"/>
    <property type="match status" value="1"/>
</dbReference>
<evidence type="ECO:0000313" key="6">
    <source>
        <dbReference type="Proteomes" id="UP001476282"/>
    </source>
</evidence>
<dbReference type="InterPro" id="IPR025542">
    <property type="entry name" value="YacH"/>
</dbReference>
<dbReference type="EMBL" id="BAABRI010000001">
    <property type="protein sequence ID" value="GAA5480948.1"/>
    <property type="molecule type" value="Genomic_DNA"/>
</dbReference>
<evidence type="ECO:0000256" key="2">
    <source>
        <dbReference type="SAM" id="Coils"/>
    </source>
</evidence>
<evidence type="ECO:0000313" key="5">
    <source>
        <dbReference type="EMBL" id="GAA5480948.1"/>
    </source>
</evidence>
<dbReference type="SUPFAM" id="SSF46600">
    <property type="entry name" value="C-terminal UvrC-binding domain of UvrB"/>
    <property type="match status" value="1"/>
</dbReference>
<dbReference type="Gene3D" id="4.10.860.10">
    <property type="entry name" value="UVR domain"/>
    <property type="match status" value="1"/>
</dbReference>
<accession>A0ABP9UMF4</accession>
<dbReference type="InterPro" id="IPR001943">
    <property type="entry name" value="UVR_dom"/>
</dbReference>
<feature type="coiled-coil region" evidence="2">
    <location>
        <begin position="121"/>
        <end position="148"/>
    </location>
</feature>
<dbReference type="PROSITE" id="PS50151">
    <property type="entry name" value="UVR"/>
    <property type="match status" value="1"/>
</dbReference>
<evidence type="ECO:0000256" key="1">
    <source>
        <dbReference type="ARBA" id="ARBA00023236"/>
    </source>
</evidence>
<comment type="caution">
    <text evidence="5">The sequence shown here is derived from an EMBL/GenBank/DDBJ whole genome shotgun (WGS) entry which is preliminary data.</text>
</comment>
<dbReference type="Pfam" id="PF02151">
    <property type="entry name" value="UVR"/>
    <property type="match status" value="1"/>
</dbReference>
<dbReference type="GO" id="GO:0016301">
    <property type="term" value="F:kinase activity"/>
    <property type="evidence" value="ECO:0007669"/>
    <property type="project" value="UniProtKB-KW"/>
</dbReference>
<keyword evidence="5" id="KW-0418">Kinase</keyword>
<keyword evidence="1" id="KW-0742">SOS response</keyword>
<keyword evidence="1" id="KW-0227">DNA damage</keyword>
<dbReference type="Proteomes" id="UP001476282">
    <property type="component" value="Unassembled WGS sequence"/>
</dbReference>
<dbReference type="PANTHER" id="PTHR38430">
    <property type="entry name" value="PROTEIN-ARGININE KINASE ACTIVATOR PROTEIN"/>
    <property type="match status" value="1"/>
</dbReference>
<reference evidence="5 6" key="1">
    <citation type="submission" date="2024-02" db="EMBL/GenBank/DDBJ databases">
        <title>Haloferula sargassicola NBRC 104335.</title>
        <authorList>
            <person name="Ichikawa N."/>
            <person name="Katano-Makiyama Y."/>
            <person name="Hidaka K."/>
        </authorList>
    </citation>
    <scope>NUCLEOTIDE SEQUENCE [LARGE SCALE GENOMIC DNA]</scope>
    <source>
        <strain evidence="5 6">NBRC 104335</strain>
    </source>
</reference>
<proteinExistence type="predicted"/>
<evidence type="ECO:0000256" key="3">
    <source>
        <dbReference type="SAM" id="MobiDB-lite"/>
    </source>
</evidence>
<protein>
    <submittedName>
        <fullName evidence="5">Protein-arginine kinase activator protein</fullName>
    </submittedName>
</protein>
<evidence type="ECO:0000259" key="4">
    <source>
        <dbReference type="PROSITE" id="PS50151"/>
    </source>
</evidence>
<name>A0ABP9UMF4_9BACT</name>